<feature type="compositionally biased region" description="Low complexity" evidence="1">
    <location>
        <begin position="69"/>
        <end position="78"/>
    </location>
</feature>
<sequence>MCKQTYLTFASCACQLRYREDPCAHGPASPSCRGRRTVLVPARNPLCYQHAFIQHQQARARARDEAHQQRQWQRQQPEQEGDSFAAAAAAAARVGGGGGTTLSLFTVGGDAWQREMQARLASAGRREGWWDV</sequence>
<dbReference type="GeneID" id="92072706"/>
<proteinExistence type="predicted"/>
<evidence type="ECO:0000313" key="3">
    <source>
        <dbReference type="Proteomes" id="UP001391051"/>
    </source>
</evidence>
<protein>
    <recommendedName>
        <fullName evidence="4">SWIM-type domain-containing protein</fullName>
    </recommendedName>
</protein>
<evidence type="ECO:0000256" key="1">
    <source>
        <dbReference type="SAM" id="MobiDB-lite"/>
    </source>
</evidence>
<feature type="region of interest" description="Disordered" evidence="1">
    <location>
        <begin position="58"/>
        <end position="87"/>
    </location>
</feature>
<organism evidence="2 3">
    <name type="scientific">Apiospora aurea</name>
    <dbReference type="NCBI Taxonomy" id="335848"/>
    <lineage>
        <taxon>Eukaryota</taxon>
        <taxon>Fungi</taxon>
        <taxon>Dikarya</taxon>
        <taxon>Ascomycota</taxon>
        <taxon>Pezizomycotina</taxon>
        <taxon>Sordariomycetes</taxon>
        <taxon>Xylariomycetidae</taxon>
        <taxon>Amphisphaeriales</taxon>
        <taxon>Apiosporaceae</taxon>
        <taxon>Apiospora</taxon>
    </lineage>
</organism>
<reference evidence="2 3" key="1">
    <citation type="submission" date="2023-01" db="EMBL/GenBank/DDBJ databases">
        <title>Analysis of 21 Apiospora genomes using comparative genomics revels a genus with tremendous synthesis potential of carbohydrate active enzymes and secondary metabolites.</title>
        <authorList>
            <person name="Sorensen T."/>
        </authorList>
    </citation>
    <scope>NUCLEOTIDE SEQUENCE [LARGE SCALE GENOMIC DNA]</scope>
    <source>
        <strain evidence="2 3">CBS 24483</strain>
    </source>
</reference>
<comment type="caution">
    <text evidence="2">The sequence shown here is derived from an EMBL/GenBank/DDBJ whole genome shotgun (WGS) entry which is preliminary data.</text>
</comment>
<dbReference type="RefSeq" id="XP_066704708.1">
    <property type="nucleotide sequence ID" value="XM_066839644.1"/>
</dbReference>
<gene>
    <name evidence="2" type="ORF">PG986_003422</name>
</gene>
<keyword evidence="3" id="KW-1185">Reference proteome</keyword>
<evidence type="ECO:0008006" key="4">
    <source>
        <dbReference type="Google" id="ProtNLM"/>
    </source>
</evidence>
<name>A0ABR1QRL8_9PEZI</name>
<evidence type="ECO:0000313" key="2">
    <source>
        <dbReference type="EMBL" id="KAK7962597.1"/>
    </source>
</evidence>
<dbReference type="EMBL" id="JAQQWE010000002">
    <property type="protein sequence ID" value="KAK7962597.1"/>
    <property type="molecule type" value="Genomic_DNA"/>
</dbReference>
<accession>A0ABR1QRL8</accession>
<dbReference type="Proteomes" id="UP001391051">
    <property type="component" value="Unassembled WGS sequence"/>
</dbReference>